<evidence type="ECO:0000313" key="3">
    <source>
        <dbReference type="EMBL" id="KKB10586.1"/>
    </source>
</evidence>
<dbReference type="Gene3D" id="1.20.120.160">
    <property type="entry name" value="HPT domain"/>
    <property type="match status" value="1"/>
</dbReference>
<comment type="caution">
    <text evidence="3">The sequence shown here is derived from an EMBL/GenBank/DDBJ whole genome shotgun (WGS) entry which is preliminary data.</text>
</comment>
<proteinExistence type="predicted"/>
<protein>
    <recommendedName>
        <fullName evidence="2">HPt domain-containing protein</fullName>
    </recommendedName>
</protein>
<dbReference type="GO" id="GO:0004672">
    <property type="term" value="F:protein kinase activity"/>
    <property type="evidence" value="ECO:0007669"/>
    <property type="project" value="UniProtKB-ARBA"/>
</dbReference>
<dbReference type="InterPro" id="IPR036641">
    <property type="entry name" value="HPT_dom_sf"/>
</dbReference>
<dbReference type="InterPro" id="IPR008207">
    <property type="entry name" value="Sig_transdc_His_kin_Hpt_dom"/>
</dbReference>
<keyword evidence="1" id="KW-0902">Two-component regulatory system</keyword>
<dbReference type="AlphaFoldDB" id="A0A0F5FP26"/>
<sequence>MENPGRRRAGGPIDREHLAKQCLHDANLEIEVLRLFDETITRYVERLSAAREPEEIRMNLHVIKGAAAGIGAFTVADMAPQAEDALREGWSVGTELIEDLSMAVEEVRGYIAGIVAEAGE</sequence>
<name>A0A0F5FP26_9HYPH</name>
<dbReference type="Proteomes" id="UP000033632">
    <property type="component" value="Unassembled WGS sequence"/>
</dbReference>
<evidence type="ECO:0000256" key="1">
    <source>
        <dbReference type="ARBA" id="ARBA00023012"/>
    </source>
</evidence>
<organism evidence="3 4">
    <name type="scientific">Devosia geojensis</name>
    <dbReference type="NCBI Taxonomy" id="443610"/>
    <lineage>
        <taxon>Bacteria</taxon>
        <taxon>Pseudomonadati</taxon>
        <taxon>Pseudomonadota</taxon>
        <taxon>Alphaproteobacteria</taxon>
        <taxon>Hyphomicrobiales</taxon>
        <taxon>Devosiaceae</taxon>
        <taxon>Devosia</taxon>
    </lineage>
</organism>
<evidence type="ECO:0000259" key="2">
    <source>
        <dbReference type="Pfam" id="PF01627"/>
    </source>
</evidence>
<dbReference type="EMBL" id="JZEX01000147">
    <property type="protein sequence ID" value="KKB10586.1"/>
    <property type="molecule type" value="Genomic_DNA"/>
</dbReference>
<reference evidence="3 4" key="1">
    <citation type="submission" date="2015-03" db="EMBL/GenBank/DDBJ databases">
        <authorList>
            <person name="Hassan Y.I."/>
            <person name="Lepp D."/>
            <person name="Li X.-Z."/>
            <person name="Zhou T."/>
        </authorList>
    </citation>
    <scope>NUCLEOTIDE SEQUENCE [LARGE SCALE GENOMIC DNA]</scope>
    <source>
        <strain evidence="3 4">BD-c194</strain>
    </source>
</reference>
<dbReference type="STRING" id="443610.VE25_17740"/>
<dbReference type="Pfam" id="PF01627">
    <property type="entry name" value="Hpt"/>
    <property type="match status" value="1"/>
</dbReference>
<evidence type="ECO:0000313" key="4">
    <source>
        <dbReference type="Proteomes" id="UP000033632"/>
    </source>
</evidence>
<accession>A0A0F5FP26</accession>
<dbReference type="GO" id="GO:0000160">
    <property type="term" value="P:phosphorelay signal transduction system"/>
    <property type="evidence" value="ECO:0007669"/>
    <property type="project" value="UniProtKB-KW"/>
</dbReference>
<feature type="domain" description="HPt" evidence="2">
    <location>
        <begin position="31"/>
        <end position="108"/>
    </location>
</feature>
<dbReference type="SUPFAM" id="SSF47226">
    <property type="entry name" value="Histidine-containing phosphotransfer domain, HPT domain"/>
    <property type="match status" value="1"/>
</dbReference>
<gene>
    <name evidence="3" type="ORF">VE25_17740</name>
</gene>
<dbReference type="PATRIC" id="fig|443610.3.peg.1849"/>
<keyword evidence="4" id="KW-1185">Reference proteome</keyword>